<evidence type="ECO:0000313" key="4">
    <source>
        <dbReference type="EMBL" id="KAE9192212.1"/>
    </source>
</evidence>
<dbReference type="EMBL" id="QXFZ01001351">
    <property type="protein sequence ID" value="KAE9092087.1"/>
    <property type="molecule type" value="Genomic_DNA"/>
</dbReference>
<evidence type="ECO:0000313" key="6">
    <source>
        <dbReference type="Proteomes" id="UP000429523"/>
    </source>
</evidence>
<sequence length="279" mass="30844">MEMNMPIERTQAIMALLYEPFAAEDSTTKGAKLVTAAQDERSTVCGEQFVTVEHVSADHADLDAIPVNSPLFMISSSGSTLNTSETGSAFVKLNKSEDGLITIQSANDELKCLILNEYLQCVFGSADAALKFKMRLSKAGRLVLVERLSGCVLENEIQRRQKFVVCRNSYSAQSQSWLLFTTHTLEPSLTASNLQKTEYSPDGRRQLFMELAMARKLSRDVGEVIKLMYGSRVPTSIPNPTNEIRAERAQHILELLAGKVSMEYAGDFLEVMYGTSAPL</sequence>
<evidence type="ECO:0000313" key="9">
    <source>
        <dbReference type="Proteomes" id="UP000440732"/>
    </source>
</evidence>
<evidence type="ECO:0000313" key="8">
    <source>
        <dbReference type="Proteomes" id="UP000437068"/>
    </source>
</evidence>
<dbReference type="OrthoDB" id="10441101at2759"/>
<evidence type="ECO:0000313" key="3">
    <source>
        <dbReference type="EMBL" id="KAE9099302.1"/>
    </source>
</evidence>
<keyword evidence="7" id="KW-1185">Reference proteome</keyword>
<dbReference type="EMBL" id="QXGA01002351">
    <property type="protein sequence ID" value="KAE9099302.1"/>
    <property type="molecule type" value="Genomic_DNA"/>
</dbReference>
<name>A0A6A3E8Z4_9STRA</name>
<dbReference type="Proteomes" id="UP000441208">
    <property type="component" value="Unassembled WGS sequence"/>
</dbReference>
<comment type="caution">
    <text evidence="1">The sequence shown here is derived from an EMBL/GenBank/DDBJ whole genome shotgun (WGS) entry which is preliminary data.</text>
</comment>
<proteinExistence type="predicted"/>
<dbReference type="AlphaFoldDB" id="A0A6A3E8Z4"/>
<dbReference type="Proteomes" id="UP000440732">
    <property type="component" value="Unassembled WGS sequence"/>
</dbReference>
<dbReference type="Proteomes" id="UP000429523">
    <property type="component" value="Unassembled WGS sequence"/>
</dbReference>
<dbReference type="EMBL" id="QXGE01002309">
    <property type="protein sequence ID" value="KAE9282999.1"/>
    <property type="molecule type" value="Genomic_DNA"/>
</dbReference>
<organism evidence="1 6">
    <name type="scientific">Phytophthora fragariae</name>
    <dbReference type="NCBI Taxonomy" id="53985"/>
    <lineage>
        <taxon>Eukaryota</taxon>
        <taxon>Sar</taxon>
        <taxon>Stramenopiles</taxon>
        <taxon>Oomycota</taxon>
        <taxon>Peronosporomycetes</taxon>
        <taxon>Peronosporales</taxon>
        <taxon>Peronosporaceae</taxon>
        <taxon>Phytophthora</taxon>
    </lineage>
</organism>
<protein>
    <submittedName>
        <fullName evidence="1">Uncharacterized protein</fullName>
    </submittedName>
</protein>
<evidence type="ECO:0000313" key="7">
    <source>
        <dbReference type="Proteomes" id="UP000433483"/>
    </source>
</evidence>
<evidence type="ECO:0000313" key="5">
    <source>
        <dbReference type="EMBL" id="KAE9282999.1"/>
    </source>
</evidence>
<evidence type="ECO:0000313" key="10">
    <source>
        <dbReference type="Proteomes" id="UP000441208"/>
    </source>
</evidence>
<accession>A0A6A3E8Z4</accession>
<dbReference type="EMBL" id="QXGB01001354">
    <property type="protein sequence ID" value="KAE9192212.1"/>
    <property type="molecule type" value="Genomic_DNA"/>
</dbReference>
<dbReference type="Proteomes" id="UP000433483">
    <property type="component" value="Unassembled WGS sequence"/>
</dbReference>
<dbReference type="Proteomes" id="UP000437068">
    <property type="component" value="Unassembled WGS sequence"/>
</dbReference>
<evidence type="ECO:0000313" key="1">
    <source>
        <dbReference type="EMBL" id="KAE8930289.1"/>
    </source>
</evidence>
<gene>
    <name evidence="5" type="ORF">PF001_g23049</name>
    <name evidence="4" type="ORF">PF005_g18546</name>
    <name evidence="3" type="ORF">PF006_g23167</name>
    <name evidence="2" type="ORF">PF007_g18654</name>
    <name evidence="1" type="ORF">PF009_g19616</name>
</gene>
<dbReference type="EMBL" id="QXGF01001400">
    <property type="protein sequence ID" value="KAE8930289.1"/>
    <property type="molecule type" value="Genomic_DNA"/>
</dbReference>
<reference evidence="6 7" key="1">
    <citation type="submission" date="2018-08" db="EMBL/GenBank/DDBJ databases">
        <title>Genomic investigation of the strawberry pathogen Phytophthora fragariae indicates pathogenicity is determined by transcriptional variation in three key races.</title>
        <authorList>
            <person name="Adams T.M."/>
            <person name="Armitage A.D."/>
            <person name="Sobczyk M.K."/>
            <person name="Bates H.J."/>
            <person name="Dunwell J.M."/>
            <person name="Nellist C.F."/>
            <person name="Harrison R.J."/>
        </authorList>
    </citation>
    <scope>NUCLEOTIDE SEQUENCE [LARGE SCALE GENOMIC DNA]</scope>
    <source>
        <strain evidence="5 8">A4</strain>
        <strain evidence="4 7">NOV-27</strain>
        <strain evidence="3 9">NOV-5</strain>
        <strain evidence="2 10">NOV-71</strain>
        <strain evidence="1 6">NOV-9</strain>
    </source>
</reference>
<evidence type="ECO:0000313" key="2">
    <source>
        <dbReference type="EMBL" id="KAE9092087.1"/>
    </source>
</evidence>